<reference evidence="2" key="1">
    <citation type="journal article" date="2022" name="bioRxiv">
        <title>Sequencing and chromosome-scale assembly of the giantPleurodeles waltlgenome.</title>
        <authorList>
            <person name="Brown T."/>
            <person name="Elewa A."/>
            <person name="Iarovenko S."/>
            <person name="Subramanian E."/>
            <person name="Araus A.J."/>
            <person name="Petzold A."/>
            <person name="Susuki M."/>
            <person name="Suzuki K.-i.T."/>
            <person name="Hayashi T."/>
            <person name="Toyoda A."/>
            <person name="Oliveira C."/>
            <person name="Osipova E."/>
            <person name="Leigh N.D."/>
            <person name="Simon A."/>
            <person name="Yun M.H."/>
        </authorList>
    </citation>
    <scope>NUCLEOTIDE SEQUENCE</scope>
    <source>
        <strain evidence="2">20211129_DDA</strain>
        <tissue evidence="2">Liver</tissue>
    </source>
</reference>
<dbReference type="AlphaFoldDB" id="A0AAV7LAZ7"/>
<name>A0AAV7LAZ7_PLEWA</name>
<feature type="compositionally biased region" description="Basic and acidic residues" evidence="1">
    <location>
        <begin position="1"/>
        <end position="44"/>
    </location>
</feature>
<evidence type="ECO:0000313" key="2">
    <source>
        <dbReference type="EMBL" id="KAJ1088806.1"/>
    </source>
</evidence>
<comment type="caution">
    <text evidence="2">The sequence shown here is derived from an EMBL/GenBank/DDBJ whole genome shotgun (WGS) entry which is preliminary data.</text>
</comment>
<protein>
    <submittedName>
        <fullName evidence="2">Uncharacterized protein</fullName>
    </submittedName>
</protein>
<dbReference type="EMBL" id="JANPWB010000015">
    <property type="protein sequence ID" value="KAJ1088806.1"/>
    <property type="molecule type" value="Genomic_DNA"/>
</dbReference>
<feature type="region of interest" description="Disordered" evidence="1">
    <location>
        <begin position="1"/>
        <end position="52"/>
    </location>
</feature>
<accession>A0AAV7LAZ7</accession>
<evidence type="ECO:0000256" key="1">
    <source>
        <dbReference type="SAM" id="MobiDB-lite"/>
    </source>
</evidence>
<keyword evidence="3" id="KW-1185">Reference proteome</keyword>
<proteinExistence type="predicted"/>
<evidence type="ECO:0000313" key="3">
    <source>
        <dbReference type="Proteomes" id="UP001066276"/>
    </source>
</evidence>
<gene>
    <name evidence="2" type="ORF">NDU88_001961</name>
</gene>
<feature type="region of interest" description="Disordered" evidence="1">
    <location>
        <begin position="64"/>
        <end position="102"/>
    </location>
</feature>
<sequence>MYRPGKDALDRHSERGGLPERSTEYMKQKKDSPQSSDKKEDKSPQQKPQFIKKKVAALSIKEASRLENIAEEQDVDSDTVRQRSRGRDMSPESERSSGCDSN</sequence>
<feature type="compositionally biased region" description="Basic and acidic residues" evidence="1">
    <location>
        <begin position="78"/>
        <end position="102"/>
    </location>
</feature>
<dbReference type="Proteomes" id="UP001066276">
    <property type="component" value="Chromosome 11"/>
</dbReference>
<organism evidence="2 3">
    <name type="scientific">Pleurodeles waltl</name>
    <name type="common">Iberian ribbed newt</name>
    <dbReference type="NCBI Taxonomy" id="8319"/>
    <lineage>
        <taxon>Eukaryota</taxon>
        <taxon>Metazoa</taxon>
        <taxon>Chordata</taxon>
        <taxon>Craniata</taxon>
        <taxon>Vertebrata</taxon>
        <taxon>Euteleostomi</taxon>
        <taxon>Amphibia</taxon>
        <taxon>Batrachia</taxon>
        <taxon>Caudata</taxon>
        <taxon>Salamandroidea</taxon>
        <taxon>Salamandridae</taxon>
        <taxon>Pleurodelinae</taxon>
        <taxon>Pleurodeles</taxon>
    </lineage>
</organism>